<evidence type="ECO:0000259" key="3">
    <source>
        <dbReference type="Pfam" id="PF00188"/>
    </source>
</evidence>
<feature type="domain" description="SCP" evidence="3">
    <location>
        <begin position="137"/>
        <end position="250"/>
    </location>
</feature>
<keyword evidence="5" id="KW-1185">Reference proteome</keyword>
<evidence type="ECO:0000313" key="4">
    <source>
        <dbReference type="EMBL" id="MBZ5749161.1"/>
    </source>
</evidence>
<comment type="caution">
    <text evidence="4">The sequence shown here is derived from an EMBL/GenBank/DDBJ whole genome shotgun (WGS) entry which is preliminary data.</text>
</comment>
<feature type="chain" id="PRO_5045797130" evidence="2">
    <location>
        <begin position="28"/>
        <end position="253"/>
    </location>
</feature>
<dbReference type="CDD" id="cd05379">
    <property type="entry name" value="CAP_bacterial"/>
    <property type="match status" value="1"/>
</dbReference>
<dbReference type="Proteomes" id="UP001165287">
    <property type="component" value="Unassembled WGS sequence"/>
</dbReference>
<dbReference type="EMBL" id="JAIQUM010000003">
    <property type="protein sequence ID" value="MBZ5749161.1"/>
    <property type="molecule type" value="Genomic_DNA"/>
</dbReference>
<organism evidence="4 5">
    <name type="scientific">Metabacillus rhizolycopersici</name>
    <dbReference type="NCBI Taxonomy" id="2875709"/>
    <lineage>
        <taxon>Bacteria</taxon>
        <taxon>Bacillati</taxon>
        <taxon>Bacillota</taxon>
        <taxon>Bacilli</taxon>
        <taxon>Bacillales</taxon>
        <taxon>Bacillaceae</taxon>
        <taxon>Metabacillus</taxon>
    </lineage>
</organism>
<dbReference type="InterPro" id="IPR035940">
    <property type="entry name" value="CAP_sf"/>
</dbReference>
<dbReference type="PANTHER" id="PTHR31157:SF1">
    <property type="entry name" value="SCP DOMAIN-CONTAINING PROTEIN"/>
    <property type="match status" value="1"/>
</dbReference>
<sequence>MKKKVIVSVVAGIALLMANPIANQADAASNNTKTEAKVYYYSGNSNSDQINQLVKINLQNYQVKQSTSQPVQIKIVKKATPVASQQQKSQPVQAKVVKKATPVTSQQPAVKQPQASQQPNQTNQSAYKLSAYEQKVVDLTNQQRVKNGLPALKVDLSLSKVAREKSSDMQKNNYFSHTSPSYGSPFDMMKKFGITYKTAGENIAKGQRSPEEVVNAWMNSAGHRQNILSSSFTHIGVGHVANGNYWTQQFIGK</sequence>
<keyword evidence="2" id="KW-0732">Signal</keyword>
<reference evidence="4" key="1">
    <citation type="submission" date="2024-05" db="EMBL/GenBank/DDBJ databases">
        <title>Metabacillus sp. nov., isolated from the rhizosphere soil of tomato plants.</title>
        <authorList>
            <person name="Ma R."/>
        </authorList>
    </citation>
    <scope>NUCLEOTIDE SEQUENCE</scope>
    <source>
        <strain evidence="4">DBTR6</strain>
    </source>
</reference>
<evidence type="ECO:0000313" key="5">
    <source>
        <dbReference type="Proteomes" id="UP001165287"/>
    </source>
</evidence>
<dbReference type="SUPFAM" id="SSF55797">
    <property type="entry name" value="PR-1-like"/>
    <property type="match status" value="1"/>
</dbReference>
<dbReference type="InterPro" id="IPR014258">
    <property type="entry name" value="CAP_domain_YkwD-like"/>
</dbReference>
<feature type="region of interest" description="Disordered" evidence="1">
    <location>
        <begin position="84"/>
        <end position="124"/>
    </location>
</feature>
<feature type="compositionally biased region" description="Polar residues" evidence="1">
    <location>
        <begin position="102"/>
        <end position="124"/>
    </location>
</feature>
<dbReference type="PANTHER" id="PTHR31157">
    <property type="entry name" value="SCP DOMAIN-CONTAINING PROTEIN"/>
    <property type="match status" value="1"/>
</dbReference>
<dbReference type="Gene3D" id="3.40.33.10">
    <property type="entry name" value="CAP"/>
    <property type="match status" value="1"/>
</dbReference>
<feature type="signal peptide" evidence="2">
    <location>
        <begin position="1"/>
        <end position="27"/>
    </location>
</feature>
<dbReference type="Pfam" id="PF00188">
    <property type="entry name" value="CAP"/>
    <property type="match status" value="1"/>
</dbReference>
<evidence type="ECO:0000256" key="1">
    <source>
        <dbReference type="SAM" id="MobiDB-lite"/>
    </source>
</evidence>
<evidence type="ECO:0000256" key="2">
    <source>
        <dbReference type="SAM" id="SignalP"/>
    </source>
</evidence>
<dbReference type="NCBIfam" id="TIGR02909">
    <property type="entry name" value="spore_YkwD"/>
    <property type="match status" value="1"/>
</dbReference>
<accession>A0ABS7ULG4</accession>
<dbReference type="InterPro" id="IPR014044">
    <property type="entry name" value="CAP_dom"/>
</dbReference>
<name>A0ABS7ULG4_9BACI</name>
<dbReference type="RefSeq" id="WP_224136656.1">
    <property type="nucleotide sequence ID" value="NZ_JAIQUM010000003.1"/>
</dbReference>
<gene>
    <name evidence="4" type="ORF">K9V48_02625</name>
</gene>
<proteinExistence type="predicted"/>
<protein>
    <submittedName>
        <fullName evidence="4">CAP domain-containing protein</fullName>
    </submittedName>
</protein>